<evidence type="ECO:0000313" key="2">
    <source>
        <dbReference type="EMBL" id="EHJ56695.1"/>
    </source>
</evidence>
<dbReference type="GO" id="GO:0016787">
    <property type="term" value="F:hydrolase activity"/>
    <property type="evidence" value="ECO:0007669"/>
    <property type="project" value="UniProtKB-KW"/>
</dbReference>
<feature type="domain" description="Peptidase M16 C-terminal" evidence="1">
    <location>
        <begin position="187"/>
        <end position="351"/>
    </location>
</feature>
<comment type="caution">
    <text evidence="2">The sequence shown here is derived from an EMBL/GenBank/DDBJ whole genome shotgun (WGS) entry which is preliminary data.</text>
</comment>
<proteinExistence type="predicted"/>
<dbReference type="eggNOG" id="COG0612">
    <property type="taxonomic scope" value="Bacteria"/>
</dbReference>
<dbReference type="InterPro" id="IPR007863">
    <property type="entry name" value="Peptidase_M16_C"/>
</dbReference>
<dbReference type="RefSeq" id="WP_006739442.1">
    <property type="nucleotide sequence ID" value="NZ_AEUZ02000001.1"/>
</dbReference>
<evidence type="ECO:0000313" key="3">
    <source>
        <dbReference type="Proteomes" id="UP000005388"/>
    </source>
</evidence>
<dbReference type="EMBL" id="AEUZ02000001">
    <property type="protein sequence ID" value="EHJ56695.1"/>
    <property type="molecule type" value="Genomic_DNA"/>
</dbReference>
<dbReference type="GO" id="GO:0046872">
    <property type="term" value="F:metal ion binding"/>
    <property type="evidence" value="ECO:0007669"/>
    <property type="project" value="InterPro"/>
</dbReference>
<dbReference type="Pfam" id="PF05193">
    <property type="entry name" value="Peptidase_M16_C"/>
    <property type="match status" value="1"/>
</dbReference>
<name>G5KGE4_9STRE</name>
<evidence type="ECO:0000259" key="1">
    <source>
        <dbReference type="Pfam" id="PF05193"/>
    </source>
</evidence>
<accession>G5KGE4</accession>
<reference evidence="2 3" key="1">
    <citation type="journal article" date="2014" name="Int. J. Syst. Evol. Microbiol.">
        <title>Phylogenomics and the dynamic genome evolution of the genus Streptococcus.</title>
        <authorList>
            <consortium name="The Broad Institute Genome Sequencing Platform"/>
            <person name="Richards V.P."/>
            <person name="Palmer S.R."/>
            <person name="Pavinski Bitar P.D."/>
            <person name="Qin X."/>
            <person name="Weinstock G.M."/>
            <person name="Highlander S.K."/>
            <person name="Town C.D."/>
            <person name="Burne R.A."/>
            <person name="Stanhope M.J."/>
        </authorList>
    </citation>
    <scope>NUCLEOTIDE SEQUENCE [LARGE SCALE GENOMIC DNA]</scope>
    <source>
        <strain evidence="2 3">2285-97</strain>
    </source>
</reference>
<keyword evidence="3" id="KW-1185">Reference proteome</keyword>
<sequence>MKIVDGVQLHLIKSNKYKTNHITFRFSGEYSKKTISRRVLIAQILETANADYPTAQLFREKLSNLYGASLSTSVSTKGLVHMIDIDITFLRDKYTLSGEKILDEIILFLKSMLFAPLLSVAQYQPKFFDVEKTNLINYLDADKEDSFYYSSLALKKYFYYNESLKVSKYSKSDLVQLENAFTVYQEFQKILREDRIDIFVLGEFDEYRTLQLFHQFPFEPRKKDLHFFYQQEVSNIVNQIIEKKDINQSIIQLAYHHPIIYGSKEHFSLIVLNGILGSFSHSKLFTNVREKEGLAYSIGSRFDIYTGLLDIYAGIDIKNRSKMVQLISKEINDLRMGRFSADILKKTKQMLITNALLAEDQPKVLIDLAYNESYLPHSNTLSTWIDKIDNICKIDVMRVANLLKLQVVYSLESEDE</sequence>
<dbReference type="Proteomes" id="UP000005388">
    <property type="component" value="Unassembled WGS sequence"/>
</dbReference>
<protein>
    <submittedName>
        <fullName evidence="2">Peptidase M16 inactive domain protein</fullName>
        <ecNumber evidence="2">3.4.24.-</ecNumber>
    </submittedName>
</protein>
<dbReference type="NCBIfam" id="NF047422">
    <property type="entry name" value="YfmF_fam"/>
    <property type="match status" value="1"/>
</dbReference>
<dbReference type="InterPro" id="IPR011249">
    <property type="entry name" value="Metalloenz_LuxS/M16"/>
</dbReference>
<dbReference type="AlphaFoldDB" id="G5KGE4"/>
<dbReference type="SUPFAM" id="SSF63411">
    <property type="entry name" value="LuxS/MPP-like metallohydrolase"/>
    <property type="match status" value="2"/>
</dbReference>
<keyword evidence="2" id="KW-0378">Hydrolase</keyword>
<dbReference type="STRING" id="764291.STRUR_0042"/>
<gene>
    <name evidence="2" type="ORF">STRUR_0042</name>
</gene>
<dbReference type="EC" id="3.4.24.-" evidence="2"/>
<organism evidence="2 3">
    <name type="scientific">Streptococcus urinalis 2285-97</name>
    <dbReference type="NCBI Taxonomy" id="764291"/>
    <lineage>
        <taxon>Bacteria</taxon>
        <taxon>Bacillati</taxon>
        <taxon>Bacillota</taxon>
        <taxon>Bacilli</taxon>
        <taxon>Lactobacillales</taxon>
        <taxon>Streptococcaceae</taxon>
        <taxon>Streptococcus</taxon>
    </lineage>
</organism>
<dbReference type="Gene3D" id="3.30.830.10">
    <property type="entry name" value="Metalloenzyme, LuxS/M16 peptidase-like"/>
    <property type="match status" value="2"/>
</dbReference>